<dbReference type="Proteomes" id="UP000233180">
    <property type="component" value="Unassembled WGS sequence"/>
</dbReference>
<evidence type="ECO:0000256" key="12">
    <source>
        <dbReference type="SAM" id="MobiDB-lite"/>
    </source>
</evidence>
<keyword evidence="3" id="KW-0880">Kelch repeat</keyword>
<dbReference type="GO" id="GO:0031463">
    <property type="term" value="C:Cul3-RING ubiquitin ligase complex"/>
    <property type="evidence" value="ECO:0007669"/>
    <property type="project" value="Ensembl"/>
</dbReference>
<dbReference type="InterPro" id="IPR030577">
    <property type="entry name" value="BTB/POZ_KLHL21"/>
</dbReference>
<keyword evidence="4" id="KW-0963">Cytoplasm</keyword>
<organism evidence="14 15">
    <name type="scientific">Rhinopithecus bieti</name>
    <name type="common">Black snub-nosed monkey</name>
    <name type="synonym">Pygathrix bieti</name>
    <dbReference type="NCBI Taxonomy" id="61621"/>
    <lineage>
        <taxon>Eukaryota</taxon>
        <taxon>Metazoa</taxon>
        <taxon>Chordata</taxon>
        <taxon>Craniata</taxon>
        <taxon>Vertebrata</taxon>
        <taxon>Euteleostomi</taxon>
        <taxon>Mammalia</taxon>
        <taxon>Eutheria</taxon>
        <taxon>Euarchontoglires</taxon>
        <taxon>Primates</taxon>
        <taxon>Haplorrhini</taxon>
        <taxon>Catarrhini</taxon>
        <taxon>Cercopithecidae</taxon>
        <taxon>Colobinae</taxon>
        <taxon>Rhinopithecus</taxon>
    </lineage>
</organism>
<evidence type="ECO:0000256" key="7">
    <source>
        <dbReference type="ARBA" id="ARBA00022776"/>
    </source>
</evidence>
<dbReference type="SUPFAM" id="SSF117281">
    <property type="entry name" value="Kelch motif"/>
    <property type="match status" value="1"/>
</dbReference>
<accession>A0A2K6MLX7</accession>
<sequence length="556" mass="61780">MERPAPLAVLPFSDPAHALSLLRGLSQLRAERKFLDVTLEAAGGRDFPAHRAVLAAASPYFRAMFAGQLRESRAERVRLHGVPPDMLQLLLDFSYTGRVAVSGDNAEPLLRAADLLQFPAVKEACGAFLQQQLDLANCLDMQDFAEAFSCSGLASAAQRFILRHVGELGAEQLERLPLARLLRYLRDDGLCVPKEEAAYQLALRWVRADPPRRAAHWPQLLEAVRLPFVRRFYLLAHVEAEPLVARCPPCLRLLREARDFQAASSCLVGLGSGHCDRVHPQTGQWRYLADGLTICPSCVLAGGSDGSRLYDCVWRYNSSVNEWAEVAPMLKAREYHSSSVLDGLLYVVAADSTERYDHTTDSWEALQPMTYPMDNCSTTACRGRLYAIGSLAGKETMVDDRHRLVVAGGVRQPPPWSSLPKTVTLNGYMYFVRREDDSAEVDVYNPTKNEWDKIPSMNQVHVGGSLAVLGGKLYVSGGYDNTFELSDVVEAYDPETRAWSVVGRLPEPTFWHGSVSIFRQFMPQSFSGGRGFELDSGSNDMDPGRPRPPRDPDELH</sequence>
<dbReference type="OMA" id="TWSVVGQ"/>
<dbReference type="Gene3D" id="2.120.10.80">
    <property type="entry name" value="Kelch-type beta propeller"/>
    <property type="match status" value="2"/>
</dbReference>
<keyword evidence="15" id="KW-1185">Reference proteome</keyword>
<dbReference type="PROSITE" id="PS50097">
    <property type="entry name" value="BTB"/>
    <property type="match status" value="1"/>
</dbReference>
<evidence type="ECO:0000256" key="8">
    <source>
        <dbReference type="ARBA" id="ARBA00022786"/>
    </source>
</evidence>
<dbReference type="STRING" id="61621.ENSRBIP00000036769"/>
<dbReference type="Pfam" id="PF07707">
    <property type="entry name" value="BACK"/>
    <property type="match status" value="1"/>
</dbReference>
<keyword evidence="8" id="KW-0833">Ubl conjugation pathway</keyword>
<dbReference type="SMART" id="SM00612">
    <property type="entry name" value="Kelch"/>
    <property type="match status" value="4"/>
</dbReference>
<keyword evidence="9" id="KW-0206">Cytoskeleton</keyword>
<proteinExistence type="predicted"/>
<dbReference type="InterPro" id="IPR017096">
    <property type="entry name" value="BTB-kelch_protein"/>
</dbReference>
<dbReference type="FunFam" id="3.30.710.10:FF:000001">
    <property type="entry name" value="Kelch-like family member 20"/>
    <property type="match status" value="1"/>
</dbReference>
<dbReference type="InterPro" id="IPR011333">
    <property type="entry name" value="SKP1/BTB/POZ_sf"/>
</dbReference>
<dbReference type="Pfam" id="PF00651">
    <property type="entry name" value="BTB"/>
    <property type="match status" value="1"/>
</dbReference>
<dbReference type="CDD" id="cd18460">
    <property type="entry name" value="BACK_KLHL21"/>
    <property type="match status" value="1"/>
</dbReference>
<dbReference type="FunFam" id="1.25.40.420:FF:000001">
    <property type="entry name" value="Kelch-like family member 12"/>
    <property type="match status" value="1"/>
</dbReference>
<evidence type="ECO:0000256" key="10">
    <source>
        <dbReference type="ARBA" id="ARBA00023306"/>
    </source>
</evidence>
<evidence type="ECO:0000256" key="9">
    <source>
        <dbReference type="ARBA" id="ARBA00023212"/>
    </source>
</evidence>
<evidence type="ECO:0000256" key="5">
    <source>
        <dbReference type="ARBA" id="ARBA00022618"/>
    </source>
</evidence>
<dbReference type="SUPFAM" id="SSF54695">
    <property type="entry name" value="POZ domain"/>
    <property type="match status" value="1"/>
</dbReference>
<dbReference type="Pfam" id="PF01344">
    <property type="entry name" value="Kelch_1"/>
    <property type="match status" value="2"/>
</dbReference>
<feature type="domain" description="BTB" evidence="13">
    <location>
        <begin position="35"/>
        <end position="103"/>
    </location>
</feature>
<evidence type="ECO:0000256" key="11">
    <source>
        <dbReference type="ARBA" id="ARBA00023877"/>
    </source>
</evidence>
<dbReference type="Gene3D" id="1.25.40.420">
    <property type="match status" value="1"/>
</dbReference>
<dbReference type="SMART" id="SM00875">
    <property type="entry name" value="BACK"/>
    <property type="match status" value="1"/>
</dbReference>
<dbReference type="PANTHER" id="PTHR24412">
    <property type="entry name" value="KELCH PROTEIN"/>
    <property type="match status" value="1"/>
</dbReference>
<dbReference type="AlphaFoldDB" id="A0A2K6MLX7"/>
<dbReference type="InterPro" id="IPR047069">
    <property type="entry name" value="KLHL21_BACK"/>
</dbReference>
<dbReference type="GO" id="GO:0005827">
    <property type="term" value="C:polar microtubule"/>
    <property type="evidence" value="ECO:0007669"/>
    <property type="project" value="Ensembl"/>
</dbReference>
<comment type="pathway">
    <text evidence="2">Protein modification; protein ubiquitination.</text>
</comment>
<dbReference type="Ensembl" id="ENSRBIT00000060778.1">
    <property type="protein sequence ID" value="ENSRBIP00000036769.1"/>
    <property type="gene ID" value="ENSRBIG00000041975.1"/>
</dbReference>
<dbReference type="InterPro" id="IPR000210">
    <property type="entry name" value="BTB/POZ_dom"/>
</dbReference>
<dbReference type="PIRSF" id="PIRSF037037">
    <property type="entry name" value="Kelch-like_protein_gigaxonin"/>
    <property type="match status" value="1"/>
</dbReference>
<dbReference type="InterPro" id="IPR011705">
    <property type="entry name" value="BACK"/>
</dbReference>
<evidence type="ECO:0000313" key="15">
    <source>
        <dbReference type="Proteomes" id="UP000233180"/>
    </source>
</evidence>
<dbReference type="InterPro" id="IPR015915">
    <property type="entry name" value="Kelch-typ_b-propeller"/>
</dbReference>
<dbReference type="CDD" id="cd18250">
    <property type="entry name" value="BTB_POZ_KLHL21"/>
    <property type="match status" value="1"/>
</dbReference>
<reference evidence="14" key="3">
    <citation type="submission" date="2025-09" db="UniProtKB">
        <authorList>
            <consortium name="Ensembl"/>
        </authorList>
    </citation>
    <scope>IDENTIFICATION</scope>
</reference>
<dbReference type="GeneTree" id="ENSGT00940000158631"/>
<dbReference type="GO" id="GO:0097602">
    <property type="term" value="F:cullin family protein binding"/>
    <property type="evidence" value="ECO:0007669"/>
    <property type="project" value="Ensembl"/>
</dbReference>
<keyword evidence="6" id="KW-0677">Repeat</keyword>
<keyword evidence="7" id="KW-0498">Mitosis</keyword>
<evidence type="ECO:0000256" key="2">
    <source>
        <dbReference type="ARBA" id="ARBA00004906"/>
    </source>
</evidence>
<evidence type="ECO:0000256" key="3">
    <source>
        <dbReference type="ARBA" id="ARBA00022441"/>
    </source>
</evidence>
<dbReference type="InterPro" id="IPR006652">
    <property type="entry name" value="Kelch_1"/>
</dbReference>
<keyword evidence="10" id="KW-0131">Cell cycle</keyword>
<gene>
    <name evidence="14" type="primary">KLHL21</name>
</gene>
<feature type="region of interest" description="Disordered" evidence="12">
    <location>
        <begin position="529"/>
        <end position="556"/>
    </location>
</feature>
<dbReference type="GO" id="GO:0016567">
    <property type="term" value="P:protein ubiquitination"/>
    <property type="evidence" value="ECO:0007669"/>
    <property type="project" value="UniProtKB-UniPathway"/>
</dbReference>
<dbReference type="GO" id="GO:0004842">
    <property type="term" value="F:ubiquitin-protein transferase activity"/>
    <property type="evidence" value="ECO:0007669"/>
    <property type="project" value="Ensembl"/>
</dbReference>
<dbReference type="GO" id="GO:0032465">
    <property type="term" value="P:regulation of cytokinesis"/>
    <property type="evidence" value="ECO:0007669"/>
    <property type="project" value="Ensembl"/>
</dbReference>
<dbReference type="UniPathway" id="UPA00143"/>
<evidence type="ECO:0000256" key="4">
    <source>
        <dbReference type="ARBA" id="ARBA00022490"/>
    </source>
</evidence>
<keyword evidence="5" id="KW-0132">Cell division</keyword>
<evidence type="ECO:0000256" key="1">
    <source>
        <dbReference type="ARBA" id="ARBA00004186"/>
    </source>
</evidence>
<reference evidence="14" key="2">
    <citation type="submission" date="2025-08" db="UniProtKB">
        <authorList>
            <consortium name="Ensembl"/>
        </authorList>
    </citation>
    <scope>IDENTIFICATION</scope>
</reference>
<feature type="compositionally biased region" description="Basic and acidic residues" evidence="12">
    <location>
        <begin position="542"/>
        <end position="556"/>
    </location>
</feature>
<dbReference type="GO" id="GO:0035853">
    <property type="term" value="P:chromosome passenger complex localization to spindle midzone"/>
    <property type="evidence" value="ECO:0007669"/>
    <property type="project" value="Ensembl"/>
</dbReference>
<dbReference type="SMART" id="SM00225">
    <property type="entry name" value="BTB"/>
    <property type="match status" value="1"/>
</dbReference>
<comment type="subcellular location">
    <subcellularLocation>
        <location evidence="1">Cytoplasm</location>
        <location evidence="1">Cytoskeleton</location>
        <location evidence="1">Spindle</location>
    </subcellularLocation>
</comment>
<dbReference type="Gene3D" id="3.30.710.10">
    <property type="entry name" value="Potassium Channel Kv1.1, Chain A"/>
    <property type="match status" value="1"/>
</dbReference>
<name>A0A2K6MLX7_RHIBE</name>
<evidence type="ECO:0000256" key="6">
    <source>
        <dbReference type="ARBA" id="ARBA00022737"/>
    </source>
</evidence>
<protein>
    <recommendedName>
        <fullName evidence="11">Kelch-like protein 21</fullName>
    </recommendedName>
</protein>
<evidence type="ECO:0000259" key="13">
    <source>
        <dbReference type="PROSITE" id="PS50097"/>
    </source>
</evidence>
<evidence type="ECO:0000313" key="14">
    <source>
        <dbReference type="Ensembl" id="ENSRBIP00000036769.1"/>
    </source>
</evidence>
<dbReference type="GO" id="GO:0051301">
    <property type="term" value="P:cell division"/>
    <property type="evidence" value="ECO:0007669"/>
    <property type="project" value="UniProtKB-KW"/>
</dbReference>
<dbReference type="PANTHER" id="PTHR24412:SF255">
    <property type="entry name" value="KELCH-LIKE PROTEIN 21"/>
    <property type="match status" value="1"/>
</dbReference>
<reference evidence="14 15" key="1">
    <citation type="submission" date="2016-06" db="EMBL/GenBank/DDBJ databases">
        <title>Genome of Rhinopithecus bieti.</title>
        <authorList>
            <person name="Wu"/>
            <person name="C.-I. and Zhang"/>
            <person name="Y."/>
        </authorList>
    </citation>
    <scope>NUCLEOTIDE SEQUENCE</scope>
</reference>